<evidence type="ECO:0000313" key="2">
    <source>
        <dbReference type="EMBL" id="KZC22717.1"/>
    </source>
</evidence>
<evidence type="ECO:0000259" key="1">
    <source>
        <dbReference type="Pfam" id="PF02627"/>
    </source>
</evidence>
<dbReference type="Gene3D" id="1.20.1290.10">
    <property type="entry name" value="AhpD-like"/>
    <property type="match status" value="1"/>
</dbReference>
<dbReference type="InterPro" id="IPR004675">
    <property type="entry name" value="AhpD_core"/>
</dbReference>
<comment type="caution">
    <text evidence="2">The sequence shown here is derived from an EMBL/GenBank/DDBJ whole genome shotgun (WGS) entry which is preliminary data.</text>
</comment>
<dbReference type="STRING" id="416169.RHOFW104T7_18110"/>
<dbReference type="InterPro" id="IPR003779">
    <property type="entry name" value="CMD-like"/>
</dbReference>
<accession>A0A154QEJ8</accession>
<dbReference type="Proteomes" id="UP000076131">
    <property type="component" value="Unassembled WGS sequence"/>
</dbReference>
<feature type="domain" description="Carboxymuconolactone decarboxylase-like" evidence="1">
    <location>
        <begin position="42"/>
        <end position="108"/>
    </location>
</feature>
<gene>
    <name evidence="2" type="ORF">RHOFW104T7_18110</name>
</gene>
<name>A0A154QEJ8_9GAMM</name>
<dbReference type="RefSeq" id="WP_008436369.1">
    <property type="nucleotide sequence ID" value="NZ_LVJS01000054.1"/>
</dbReference>
<dbReference type="eggNOG" id="COG2128">
    <property type="taxonomic scope" value="Bacteria"/>
</dbReference>
<protein>
    <submittedName>
        <fullName evidence="2">Carboxymuconolactone decarboxylase</fullName>
    </submittedName>
</protein>
<dbReference type="Pfam" id="PF02627">
    <property type="entry name" value="CMD"/>
    <property type="match status" value="1"/>
</dbReference>
<dbReference type="GO" id="GO:0051920">
    <property type="term" value="F:peroxiredoxin activity"/>
    <property type="evidence" value="ECO:0007669"/>
    <property type="project" value="InterPro"/>
</dbReference>
<dbReference type="PANTHER" id="PTHR35446">
    <property type="entry name" value="SI:CH211-175M2.5"/>
    <property type="match status" value="1"/>
</dbReference>
<dbReference type="AlphaFoldDB" id="A0A154QEJ8"/>
<dbReference type="SUPFAM" id="SSF69118">
    <property type="entry name" value="AhpD-like"/>
    <property type="match status" value="1"/>
</dbReference>
<dbReference type="NCBIfam" id="TIGR00778">
    <property type="entry name" value="ahpD_dom"/>
    <property type="match status" value="1"/>
</dbReference>
<reference evidence="2 3" key="1">
    <citation type="journal article" date="2016" name="MBio">
        <title>Lateral Gene Transfer in a Heavy Metal-Contaminated-Groundwater Microbial Community.</title>
        <authorList>
            <person name="Hemme C.L."/>
            <person name="Green S.J."/>
            <person name="Rishishwar L."/>
            <person name="Prakash O."/>
            <person name="Pettenato A."/>
            <person name="Chakraborty R."/>
            <person name="Deutschbauer A.M."/>
            <person name="Van Nostrand J.D."/>
            <person name="Wu L."/>
            <person name="He Z."/>
            <person name="Jordan I.K."/>
            <person name="Hazen T.C."/>
            <person name="Arkin A.P."/>
            <person name="Kostka J.E."/>
            <person name="Zhou J."/>
        </authorList>
    </citation>
    <scope>NUCLEOTIDE SEQUENCE [LARGE SCALE GENOMIC DNA]</scope>
    <source>
        <strain evidence="2 3">FW104-T7</strain>
    </source>
</reference>
<keyword evidence="3" id="KW-1185">Reference proteome</keyword>
<sequence>MSEFTLQTPDSAPEAARPLLRGARDKMGFVPNLYANLANAPAALEAYFGLSAQFDKTSFNPVERQVVLLAASVENGCEFCVAAHSVIARKIAKAPDAVVDALRNRTTLPDARLEALATFTRRMVKERGWVAGAPLQAFLKAGFTHQQALEVVLGVAMKTLSNYANHLTGTRTNEQFASEAWKRQA</sequence>
<dbReference type="InterPro" id="IPR029032">
    <property type="entry name" value="AhpD-like"/>
</dbReference>
<dbReference type="PANTHER" id="PTHR35446:SF3">
    <property type="entry name" value="CMD DOMAIN-CONTAINING PROTEIN"/>
    <property type="match status" value="1"/>
</dbReference>
<evidence type="ECO:0000313" key="3">
    <source>
        <dbReference type="Proteomes" id="UP000076131"/>
    </source>
</evidence>
<organism evidence="2 3">
    <name type="scientific">Rhodanobacter thiooxydans</name>
    <dbReference type="NCBI Taxonomy" id="416169"/>
    <lineage>
        <taxon>Bacteria</taxon>
        <taxon>Pseudomonadati</taxon>
        <taxon>Pseudomonadota</taxon>
        <taxon>Gammaproteobacteria</taxon>
        <taxon>Lysobacterales</taxon>
        <taxon>Rhodanobacteraceae</taxon>
        <taxon>Rhodanobacter</taxon>
    </lineage>
</organism>
<proteinExistence type="predicted"/>
<dbReference type="EMBL" id="LVJS01000054">
    <property type="protein sequence ID" value="KZC22717.1"/>
    <property type="molecule type" value="Genomic_DNA"/>
</dbReference>